<evidence type="ECO:0000313" key="3">
    <source>
        <dbReference type="Proteomes" id="UP000694568"/>
    </source>
</evidence>
<keyword evidence="1" id="KW-0812">Transmembrane</keyword>
<accession>A0A8C9YAV5</accession>
<name>A0A8C9YAV5_SANLU</name>
<reference evidence="2" key="2">
    <citation type="submission" date="2025-09" db="UniProtKB">
        <authorList>
            <consortium name="Ensembl"/>
        </authorList>
    </citation>
    <scope>IDENTIFICATION</scope>
</reference>
<dbReference type="Ensembl" id="ENSSLUT00000023109.1">
    <property type="protein sequence ID" value="ENSSLUP00000022368.1"/>
    <property type="gene ID" value="ENSSLUG00000010287.1"/>
</dbReference>
<keyword evidence="3" id="KW-1185">Reference proteome</keyword>
<feature type="transmembrane region" description="Helical" evidence="1">
    <location>
        <begin position="20"/>
        <end position="43"/>
    </location>
</feature>
<evidence type="ECO:0000256" key="1">
    <source>
        <dbReference type="SAM" id="Phobius"/>
    </source>
</evidence>
<dbReference type="Proteomes" id="UP000694568">
    <property type="component" value="Unplaced"/>
</dbReference>
<proteinExistence type="predicted"/>
<evidence type="ECO:0000313" key="2">
    <source>
        <dbReference type="Ensembl" id="ENSSLUP00000022368.1"/>
    </source>
</evidence>
<dbReference type="AlphaFoldDB" id="A0A8C9YAV5"/>
<sequence>MGERGLQGRKPYNVLPSGELTSFKFVFCFCFCFLILFVALGVYDRHKRWLREATSLQTGELFIFSRELCSIELPLVI</sequence>
<reference evidence="2" key="1">
    <citation type="submission" date="2025-08" db="UniProtKB">
        <authorList>
            <consortium name="Ensembl"/>
        </authorList>
    </citation>
    <scope>IDENTIFICATION</scope>
</reference>
<keyword evidence="1" id="KW-1133">Transmembrane helix</keyword>
<keyword evidence="1" id="KW-0472">Membrane</keyword>
<protein>
    <submittedName>
        <fullName evidence="2">Uncharacterized protein</fullName>
    </submittedName>
</protein>
<organism evidence="2 3">
    <name type="scientific">Sander lucioperca</name>
    <name type="common">Pike-perch</name>
    <name type="synonym">Perca lucioperca</name>
    <dbReference type="NCBI Taxonomy" id="283035"/>
    <lineage>
        <taxon>Eukaryota</taxon>
        <taxon>Metazoa</taxon>
        <taxon>Chordata</taxon>
        <taxon>Craniata</taxon>
        <taxon>Vertebrata</taxon>
        <taxon>Euteleostomi</taxon>
        <taxon>Actinopterygii</taxon>
        <taxon>Neopterygii</taxon>
        <taxon>Teleostei</taxon>
        <taxon>Neoteleostei</taxon>
        <taxon>Acanthomorphata</taxon>
        <taxon>Eupercaria</taxon>
        <taxon>Perciformes</taxon>
        <taxon>Percoidei</taxon>
        <taxon>Percidae</taxon>
        <taxon>Luciopercinae</taxon>
        <taxon>Sander</taxon>
    </lineage>
</organism>